<dbReference type="AlphaFoldDB" id="A0AAD7ZP54"/>
<evidence type="ECO:0000313" key="2">
    <source>
        <dbReference type="Proteomes" id="UP001233999"/>
    </source>
</evidence>
<evidence type="ECO:0000313" key="1">
    <source>
        <dbReference type="EMBL" id="KAJ9584349.1"/>
    </source>
</evidence>
<reference evidence="1" key="2">
    <citation type="submission" date="2023-05" db="EMBL/GenBank/DDBJ databases">
        <authorList>
            <person name="Fouks B."/>
        </authorList>
    </citation>
    <scope>NUCLEOTIDE SEQUENCE</scope>
    <source>
        <strain evidence="1">Stay&amp;Tobe</strain>
        <tissue evidence="1">Testes</tissue>
    </source>
</reference>
<name>A0AAD7ZP54_DIPPU</name>
<comment type="caution">
    <text evidence="1">The sequence shown here is derived from an EMBL/GenBank/DDBJ whole genome shotgun (WGS) entry which is preliminary data.</text>
</comment>
<keyword evidence="2" id="KW-1185">Reference proteome</keyword>
<protein>
    <submittedName>
        <fullName evidence="1">Uncharacterized protein</fullName>
    </submittedName>
</protein>
<gene>
    <name evidence="1" type="ORF">L9F63_021308</name>
</gene>
<dbReference type="EMBL" id="JASPKZ010007428">
    <property type="protein sequence ID" value="KAJ9584349.1"/>
    <property type="molecule type" value="Genomic_DNA"/>
</dbReference>
<feature type="non-terminal residue" evidence="1">
    <location>
        <position position="145"/>
    </location>
</feature>
<organism evidence="1 2">
    <name type="scientific">Diploptera punctata</name>
    <name type="common">Pacific beetle cockroach</name>
    <dbReference type="NCBI Taxonomy" id="6984"/>
    <lineage>
        <taxon>Eukaryota</taxon>
        <taxon>Metazoa</taxon>
        <taxon>Ecdysozoa</taxon>
        <taxon>Arthropoda</taxon>
        <taxon>Hexapoda</taxon>
        <taxon>Insecta</taxon>
        <taxon>Pterygota</taxon>
        <taxon>Neoptera</taxon>
        <taxon>Polyneoptera</taxon>
        <taxon>Dictyoptera</taxon>
        <taxon>Blattodea</taxon>
        <taxon>Blaberoidea</taxon>
        <taxon>Blaberidae</taxon>
        <taxon>Diplopterinae</taxon>
        <taxon>Diploptera</taxon>
    </lineage>
</organism>
<accession>A0AAD7ZP54</accession>
<dbReference type="Proteomes" id="UP001233999">
    <property type="component" value="Unassembled WGS sequence"/>
</dbReference>
<proteinExistence type="predicted"/>
<reference evidence="1" key="1">
    <citation type="journal article" date="2023" name="IScience">
        <title>Live-bearing cockroach genome reveals convergent evolutionary mechanisms linked to viviparity in insects and beyond.</title>
        <authorList>
            <person name="Fouks B."/>
            <person name="Harrison M.C."/>
            <person name="Mikhailova A.A."/>
            <person name="Marchal E."/>
            <person name="English S."/>
            <person name="Carruthers M."/>
            <person name="Jennings E.C."/>
            <person name="Chiamaka E.L."/>
            <person name="Frigard R.A."/>
            <person name="Pippel M."/>
            <person name="Attardo G.M."/>
            <person name="Benoit J.B."/>
            <person name="Bornberg-Bauer E."/>
            <person name="Tobe S.S."/>
        </authorList>
    </citation>
    <scope>NUCLEOTIDE SEQUENCE</scope>
    <source>
        <strain evidence="1">Stay&amp;Tobe</strain>
    </source>
</reference>
<feature type="non-terminal residue" evidence="1">
    <location>
        <position position="1"/>
    </location>
</feature>
<sequence length="145" mass="17220">QRKLSAFVKLSHSCSSTFPILVRSDVAVHNVASSNISVFIFYFTVAQKRPFYNPWKENIQTTARIQLRNLSNLRLFSLYIRIFHLNVSKLLLLRFYSLHQRYLAQSRSELARLIHFMSPFFPTSYVQPISNFYKFDKIRLYTFPT</sequence>